<gene>
    <name evidence="1" type="ORF">S01H1_70552</name>
</gene>
<accession>X0YC76</accession>
<sequence>MKKTTAFTLLILLTLAGAPAGYVAGPVLARANRTVQLAARIWEEDS</sequence>
<protein>
    <submittedName>
        <fullName evidence="1">Uncharacterized protein</fullName>
    </submittedName>
</protein>
<reference evidence="1" key="1">
    <citation type="journal article" date="2014" name="Front. Microbiol.">
        <title>High frequency of phylogenetically diverse reductive dehalogenase-homologous genes in deep subseafloor sedimentary metagenomes.</title>
        <authorList>
            <person name="Kawai M."/>
            <person name="Futagami T."/>
            <person name="Toyoda A."/>
            <person name="Takaki Y."/>
            <person name="Nishi S."/>
            <person name="Hori S."/>
            <person name="Arai W."/>
            <person name="Tsubouchi T."/>
            <person name="Morono Y."/>
            <person name="Uchiyama I."/>
            <person name="Ito T."/>
            <person name="Fujiyama A."/>
            <person name="Inagaki F."/>
            <person name="Takami H."/>
        </authorList>
    </citation>
    <scope>NUCLEOTIDE SEQUENCE</scope>
    <source>
        <strain evidence="1">Expedition CK06-06</strain>
    </source>
</reference>
<evidence type="ECO:0000313" key="1">
    <source>
        <dbReference type="EMBL" id="GAG34436.1"/>
    </source>
</evidence>
<feature type="non-terminal residue" evidence="1">
    <location>
        <position position="46"/>
    </location>
</feature>
<name>X0YC76_9ZZZZ</name>
<dbReference type="AlphaFoldDB" id="X0YC76"/>
<dbReference type="EMBL" id="BARS01046922">
    <property type="protein sequence ID" value="GAG34436.1"/>
    <property type="molecule type" value="Genomic_DNA"/>
</dbReference>
<comment type="caution">
    <text evidence="1">The sequence shown here is derived from an EMBL/GenBank/DDBJ whole genome shotgun (WGS) entry which is preliminary data.</text>
</comment>
<proteinExistence type="predicted"/>
<organism evidence="1">
    <name type="scientific">marine sediment metagenome</name>
    <dbReference type="NCBI Taxonomy" id="412755"/>
    <lineage>
        <taxon>unclassified sequences</taxon>
        <taxon>metagenomes</taxon>
        <taxon>ecological metagenomes</taxon>
    </lineage>
</organism>